<dbReference type="InterPro" id="IPR001104">
    <property type="entry name" value="3-oxo-5_a-steroid_4-DH_C"/>
</dbReference>
<dbReference type="Proteomes" id="UP000242180">
    <property type="component" value="Unassembled WGS sequence"/>
</dbReference>
<dbReference type="FunCoup" id="A0A1X2HP41">
    <property type="interactions" value="483"/>
</dbReference>
<evidence type="ECO:0000313" key="8">
    <source>
        <dbReference type="Proteomes" id="UP000242180"/>
    </source>
</evidence>
<feature type="transmembrane region" description="Helical" evidence="5">
    <location>
        <begin position="180"/>
        <end position="200"/>
    </location>
</feature>
<dbReference type="PROSITE" id="PS50244">
    <property type="entry name" value="S5A_REDUCTASE"/>
    <property type="match status" value="1"/>
</dbReference>
<feature type="transmembrane region" description="Helical" evidence="5">
    <location>
        <begin position="141"/>
        <end position="160"/>
    </location>
</feature>
<reference evidence="7 8" key="1">
    <citation type="submission" date="2016-07" db="EMBL/GenBank/DDBJ databases">
        <title>Pervasive Adenine N6-methylation of Active Genes in Fungi.</title>
        <authorList>
            <consortium name="DOE Joint Genome Institute"/>
            <person name="Mondo S.J."/>
            <person name="Dannebaum R.O."/>
            <person name="Kuo R.C."/>
            <person name="Labutti K."/>
            <person name="Haridas S."/>
            <person name="Kuo A."/>
            <person name="Salamov A."/>
            <person name="Ahrendt S.R."/>
            <person name="Lipzen A."/>
            <person name="Sullivan W."/>
            <person name="Andreopoulos W.B."/>
            <person name="Clum A."/>
            <person name="Lindquist E."/>
            <person name="Daum C."/>
            <person name="Ramamoorthy G.K."/>
            <person name="Gryganskyi A."/>
            <person name="Culley D."/>
            <person name="Magnuson J.K."/>
            <person name="James T.Y."/>
            <person name="O'Malley M.A."/>
            <person name="Stajich J.E."/>
            <person name="Spatafora J.W."/>
            <person name="Visel A."/>
            <person name="Grigoriev I.V."/>
        </authorList>
    </citation>
    <scope>NUCLEOTIDE SEQUENCE [LARGE SCALE GENOMIC DNA]</scope>
    <source>
        <strain evidence="7 8">NRRL 2496</strain>
    </source>
</reference>
<keyword evidence="8" id="KW-1185">Reference proteome</keyword>
<dbReference type="InterPro" id="IPR039698">
    <property type="entry name" value="Dfg10/SRD5A3"/>
</dbReference>
<dbReference type="GO" id="GO:0016095">
    <property type="term" value="P:polyprenol catabolic process"/>
    <property type="evidence" value="ECO:0007669"/>
    <property type="project" value="TreeGrafter"/>
</dbReference>
<dbReference type="EMBL" id="MCGN01000002">
    <property type="protein sequence ID" value="ORZ01121.1"/>
    <property type="molecule type" value="Genomic_DNA"/>
</dbReference>
<proteinExistence type="predicted"/>
<dbReference type="AlphaFoldDB" id="A0A1X2HP41"/>
<dbReference type="PANTHER" id="PTHR14624">
    <property type="entry name" value="DFG10 PROTEIN"/>
    <property type="match status" value="1"/>
</dbReference>
<keyword evidence="3 5" id="KW-1133">Transmembrane helix</keyword>
<dbReference type="GO" id="GO:0006488">
    <property type="term" value="P:dolichol-linked oligosaccharide biosynthetic process"/>
    <property type="evidence" value="ECO:0007669"/>
    <property type="project" value="InterPro"/>
</dbReference>
<sequence>MILVTLLRVCLISLALLAFVTKRLAFLRATVLAYGRLNHTADRPQSNLQTRLQRLTVPKAWFSHFYFVGLAFAAYCVIEMVFLPHGPLMYALRRWDTPEGSDRVDKTTVVISVCMIICHLARRAYESMYVEQASAQARMHVSHYLVGLGFYGAMVLAAWIEGAVSLGVWPSTPRAPPTQMAWRVAGVLLFIYASVHQYRCHAILANLKKKQKGYVIPRGDWFEYVVSPHYLADILVYVALCLVNGGRNLTYLCGLVWTVVNLSVTAGESEAWYRKTFGREYSAAFPAKRWVILPGFY</sequence>
<feature type="transmembrane region" description="Helical" evidence="5">
    <location>
        <begin position="6"/>
        <end position="26"/>
    </location>
</feature>
<evidence type="ECO:0000313" key="7">
    <source>
        <dbReference type="EMBL" id="ORZ01121.1"/>
    </source>
</evidence>
<dbReference type="Gene3D" id="1.20.120.1630">
    <property type="match status" value="1"/>
</dbReference>
<evidence type="ECO:0000256" key="5">
    <source>
        <dbReference type="SAM" id="Phobius"/>
    </source>
</evidence>
<evidence type="ECO:0000259" key="6">
    <source>
        <dbReference type="Pfam" id="PF02544"/>
    </source>
</evidence>
<dbReference type="OrthoDB" id="541710at2759"/>
<feature type="transmembrane region" description="Helical" evidence="5">
    <location>
        <begin position="103"/>
        <end position="121"/>
    </location>
</feature>
<dbReference type="STRING" id="13706.A0A1X2HP41"/>
<evidence type="ECO:0000256" key="1">
    <source>
        <dbReference type="ARBA" id="ARBA00004127"/>
    </source>
</evidence>
<comment type="caution">
    <text evidence="7">The sequence shown here is derived from an EMBL/GenBank/DDBJ whole genome shotgun (WGS) entry which is preliminary data.</text>
</comment>
<feature type="domain" description="3-oxo-5-alpha-steroid 4-dehydrogenase C-terminal" evidence="6">
    <location>
        <begin position="183"/>
        <end position="297"/>
    </location>
</feature>
<dbReference type="OMA" id="RFYETNF"/>
<dbReference type="PANTHER" id="PTHR14624:SF0">
    <property type="entry name" value="POLYPRENOL REDUCTASE"/>
    <property type="match status" value="1"/>
</dbReference>
<protein>
    <submittedName>
        <fullName evidence="7">3-oxo-5-alpha-steroid 4-dehydrogenase-domain-containing protein</fullName>
    </submittedName>
</protein>
<dbReference type="Pfam" id="PF02544">
    <property type="entry name" value="Steroid_dh"/>
    <property type="match status" value="1"/>
</dbReference>
<evidence type="ECO:0000256" key="4">
    <source>
        <dbReference type="ARBA" id="ARBA00023136"/>
    </source>
</evidence>
<dbReference type="UniPathway" id="UPA00378"/>
<dbReference type="GO" id="GO:0003865">
    <property type="term" value="F:3-oxo-5-alpha-steroid 4-dehydrogenase activity"/>
    <property type="evidence" value="ECO:0007669"/>
    <property type="project" value="TreeGrafter"/>
</dbReference>
<dbReference type="InParanoid" id="A0A1X2HP41"/>
<comment type="subcellular location">
    <subcellularLocation>
        <location evidence="1">Endomembrane system</location>
        <topology evidence="1">Multi-pass membrane protein</topology>
    </subcellularLocation>
</comment>
<keyword evidence="2 5" id="KW-0812">Transmembrane</keyword>
<evidence type="ECO:0000256" key="3">
    <source>
        <dbReference type="ARBA" id="ARBA00022989"/>
    </source>
</evidence>
<evidence type="ECO:0000256" key="2">
    <source>
        <dbReference type="ARBA" id="ARBA00022692"/>
    </source>
</evidence>
<keyword evidence="4 5" id="KW-0472">Membrane</keyword>
<dbReference type="GO" id="GO:0005783">
    <property type="term" value="C:endoplasmic reticulum"/>
    <property type="evidence" value="ECO:0007669"/>
    <property type="project" value="TreeGrafter"/>
</dbReference>
<name>A0A1X2HP41_SYNRA</name>
<gene>
    <name evidence="7" type="ORF">BCR43DRAFT_168236</name>
</gene>
<accession>A0A1X2HP41</accession>
<feature type="transmembrane region" description="Helical" evidence="5">
    <location>
        <begin position="61"/>
        <end position="83"/>
    </location>
</feature>
<organism evidence="7 8">
    <name type="scientific">Syncephalastrum racemosum</name>
    <name type="common">Filamentous fungus</name>
    <dbReference type="NCBI Taxonomy" id="13706"/>
    <lineage>
        <taxon>Eukaryota</taxon>
        <taxon>Fungi</taxon>
        <taxon>Fungi incertae sedis</taxon>
        <taxon>Mucoromycota</taxon>
        <taxon>Mucoromycotina</taxon>
        <taxon>Mucoromycetes</taxon>
        <taxon>Mucorales</taxon>
        <taxon>Syncephalastraceae</taxon>
        <taxon>Syncephalastrum</taxon>
    </lineage>
</organism>